<evidence type="ECO:0000313" key="3">
    <source>
        <dbReference type="Proteomes" id="UP001499924"/>
    </source>
</evidence>
<dbReference type="Proteomes" id="UP001499924">
    <property type="component" value="Unassembled WGS sequence"/>
</dbReference>
<evidence type="ECO:0000259" key="1">
    <source>
        <dbReference type="Pfam" id="PF02517"/>
    </source>
</evidence>
<gene>
    <name evidence="2" type="ORF">GCM10010531_12980</name>
</gene>
<dbReference type="RefSeq" id="WP_344687866.1">
    <property type="nucleotide sequence ID" value="NZ_BAAAVV010000002.1"/>
</dbReference>
<dbReference type="Pfam" id="PF02517">
    <property type="entry name" value="Rce1-like"/>
    <property type="match status" value="1"/>
</dbReference>
<accession>A0ABP6P178</accession>
<dbReference type="InterPro" id="IPR003675">
    <property type="entry name" value="Rce1/LyrA-like_dom"/>
</dbReference>
<dbReference type="EMBL" id="BAAAVV010000002">
    <property type="protein sequence ID" value="GAA3162533.1"/>
    <property type="molecule type" value="Genomic_DNA"/>
</dbReference>
<sequence length="257" mass="26049">MHGRPPTRRTAGSLTGLLVAVLATWNNLLVPRLGDRPGRYAAVNGAATAVLLAAARASGLSAAELDGARARAGLRRGAGPSLVLAAGYATALAVPALRPLLRDARVAELDRRAVVRRALVGIPVGTVLWEEVAFRGVLRAALARTLSPRQAAVAAPALFAVWHVRPALDAVTTNSPRATPGRRAGAVLAACAGTAAADVLFAELRRRSGSLVAPALLHLTANVGGLLAAAAAARLDGQAGTGERAPIAVGVRSSAMP</sequence>
<evidence type="ECO:0000313" key="2">
    <source>
        <dbReference type="EMBL" id="GAA3162533.1"/>
    </source>
</evidence>
<protein>
    <recommendedName>
        <fullName evidence="1">CAAX prenyl protease 2/Lysostaphin resistance protein A-like domain-containing protein</fullName>
    </recommendedName>
</protein>
<keyword evidence="3" id="KW-1185">Reference proteome</keyword>
<reference evidence="3" key="1">
    <citation type="journal article" date="2019" name="Int. J. Syst. Evol. Microbiol.">
        <title>The Global Catalogue of Microorganisms (GCM) 10K type strain sequencing project: providing services to taxonomists for standard genome sequencing and annotation.</title>
        <authorList>
            <consortium name="The Broad Institute Genomics Platform"/>
            <consortium name="The Broad Institute Genome Sequencing Center for Infectious Disease"/>
            <person name="Wu L."/>
            <person name="Ma J."/>
        </authorList>
    </citation>
    <scope>NUCLEOTIDE SEQUENCE [LARGE SCALE GENOMIC DNA]</scope>
    <source>
        <strain evidence="3">JCM 15614</strain>
    </source>
</reference>
<proteinExistence type="predicted"/>
<feature type="domain" description="CAAX prenyl protease 2/Lysostaphin resistance protein A-like" evidence="1">
    <location>
        <begin position="120"/>
        <end position="223"/>
    </location>
</feature>
<comment type="caution">
    <text evidence="2">The sequence shown here is derived from an EMBL/GenBank/DDBJ whole genome shotgun (WGS) entry which is preliminary data.</text>
</comment>
<name>A0ABP6P178_9ACTN</name>
<organism evidence="2 3">
    <name type="scientific">Blastococcus jejuensis</name>
    <dbReference type="NCBI Taxonomy" id="351224"/>
    <lineage>
        <taxon>Bacteria</taxon>
        <taxon>Bacillati</taxon>
        <taxon>Actinomycetota</taxon>
        <taxon>Actinomycetes</taxon>
        <taxon>Geodermatophilales</taxon>
        <taxon>Geodermatophilaceae</taxon>
        <taxon>Blastococcus</taxon>
    </lineage>
</organism>